<dbReference type="Pfam" id="PF00196">
    <property type="entry name" value="GerE"/>
    <property type="match status" value="1"/>
</dbReference>
<dbReference type="OrthoDB" id="9797341at2"/>
<dbReference type="PANTHER" id="PTHR43214:SF43">
    <property type="entry name" value="TWO-COMPONENT RESPONSE REGULATOR"/>
    <property type="match status" value="1"/>
</dbReference>
<keyword evidence="1 3" id="KW-0597">Phosphoprotein</keyword>
<dbReference type="InterPro" id="IPR016032">
    <property type="entry name" value="Sig_transdc_resp-reg_C-effctor"/>
</dbReference>
<keyword evidence="2" id="KW-0238">DNA-binding</keyword>
<dbReference type="InterPro" id="IPR039420">
    <property type="entry name" value="WalR-like"/>
</dbReference>
<feature type="domain" description="HTH luxR-type" evidence="4">
    <location>
        <begin position="149"/>
        <end position="214"/>
    </location>
</feature>
<name>A4BXI7_9FLAO</name>
<dbReference type="SMART" id="SM00421">
    <property type="entry name" value="HTH_LUXR"/>
    <property type="match status" value="1"/>
</dbReference>
<dbReference type="RefSeq" id="WP_004569476.1">
    <property type="nucleotide sequence ID" value="NZ_CH724148.1"/>
</dbReference>
<dbReference type="eggNOG" id="COG2197">
    <property type="taxonomic scope" value="Bacteria"/>
</dbReference>
<dbReference type="PROSITE" id="PS50110">
    <property type="entry name" value="RESPONSE_REGULATORY"/>
    <property type="match status" value="1"/>
</dbReference>
<dbReference type="InterPro" id="IPR000792">
    <property type="entry name" value="Tscrpt_reg_LuxR_C"/>
</dbReference>
<dbReference type="Proteomes" id="UP000003053">
    <property type="component" value="Unassembled WGS sequence"/>
</dbReference>
<dbReference type="GO" id="GO:0000160">
    <property type="term" value="P:phosphorelay signal transduction system"/>
    <property type="evidence" value="ECO:0007669"/>
    <property type="project" value="InterPro"/>
</dbReference>
<dbReference type="STRING" id="313594.PI23P_04252"/>
<dbReference type="InterPro" id="IPR011006">
    <property type="entry name" value="CheY-like_superfamily"/>
</dbReference>
<dbReference type="EMBL" id="AAOG01000001">
    <property type="protein sequence ID" value="EAR13678.1"/>
    <property type="molecule type" value="Genomic_DNA"/>
</dbReference>
<evidence type="ECO:0000256" key="3">
    <source>
        <dbReference type="PROSITE-ProRule" id="PRU00169"/>
    </source>
</evidence>
<dbReference type="SMART" id="SM00448">
    <property type="entry name" value="REC"/>
    <property type="match status" value="1"/>
</dbReference>
<evidence type="ECO:0000313" key="6">
    <source>
        <dbReference type="EMBL" id="EAR13678.1"/>
    </source>
</evidence>
<reference evidence="6 7" key="1">
    <citation type="submission" date="2006-02" db="EMBL/GenBank/DDBJ databases">
        <authorList>
            <person name="Murray A."/>
            <person name="Staley J."/>
            <person name="Ferriera S."/>
            <person name="Johnson J."/>
            <person name="Kravitz S."/>
            <person name="Halpern A."/>
            <person name="Remington K."/>
            <person name="Beeson K."/>
            <person name="Tran B."/>
            <person name="Rogers Y.-H."/>
            <person name="Friedman R."/>
            <person name="Venter J.C."/>
        </authorList>
    </citation>
    <scope>NUCLEOTIDE SEQUENCE [LARGE SCALE GENOMIC DNA]</scope>
    <source>
        <strain evidence="6 7">23-P</strain>
    </source>
</reference>
<dbReference type="Pfam" id="PF00072">
    <property type="entry name" value="Response_reg"/>
    <property type="match status" value="1"/>
</dbReference>
<evidence type="ECO:0000256" key="2">
    <source>
        <dbReference type="ARBA" id="ARBA00023125"/>
    </source>
</evidence>
<dbReference type="PANTHER" id="PTHR43214">
    <property type="entry name" value="TWO-COMPONENT RESPONSE REGULATOR"/>
    <property type="match status" value="1"/>
</dbReference>
<evidence type="ECO:0000256" key="1">
    <source>
        <dbReference type="ARBA" id="ARBA00022553"/>
    </source>
</evidence>
<evidence type="ECO:0000313" key="7">
    <source>
        <dbReference type="Proteomes" id="UP000003053"/>
    </source>
</evidence>
<accession>A4BXI7</accession>
<dbReference type="CDD" id="cd06170">
    <property type="entry name" value="LuxR_C_like"/>
    <property type="match status" value="1"/>
</dbReference>
<dbReference type="PRINTS" id="PR00038">
    <property type="entry name" value="HTHLUXR"/>
</dbReference>
<dbReference type="GO" id="GO:0006355">
    <property type="term" value="P:regulation of DNA-templated transcription"/>
    <property type="evidence" value="ECO:0007669"/>
    <property type="project" value="InterPro"/>
</dbReference>
<dbReference type="PROSITE" id="PS50043">
    <property type="entry name" value="HTH_LUXR_2"/>
    <property type="match status" value="1"/>
</dbReference>
<evidence type="ECO:0000259" key="4">
    <source>
        <dbReference type="PROSITE" id="PS50043"/>
    </source>
</evidence>
<gene>
    <name evidence="6" type="ORF">PI23P_04252</name>
</gene>
<protein>
    <submittedName>
        <fullName evidence="6">Response regulator</fullName>
    </submittedName>
</protein>
<dbReference type="Gene3D" id="3.40.50.2300">
    <property type="match status" value="1"/>
</dbReference>
<sequence>MNTIHIVIAHHERLFRSGIRSLLNKESNFNVISEAENGKKLLAVLQKSKSIPDIILLDLRIPKREGITAIEEIHRTLPNAKIIALTSALSGTVISNMLGAGISSCLLKNTSPETLIRTINEAYTKSTFCNEKEIQTQSATHKIPKRDLNKIAHTQLSKREIDVLALICAQHTTSEVADKLFISPRTVDGHRNNLLLKTQSRNIAGLVLYGIEKSLIKI</sequence>
<dbReference type="InterPro" id="IPR001789">
    <property type="entry name" value="Sig_transdc_resp-reg_receiver"/>
</dbReference>
<dbReference type="CDD" id="cd17535">
    <property type="entry name" value="REC_NarL-like"/>
    <property type="match status" value="1"/>
</dbReference>
<dbReference type="SUPFAM" id="SSF46894">
    <property type="entry name" value="C-terminal effector domain of the bipartite response regulators"/>
    <property type="match status" value="1"/>
</dbReference>
<organism evidence="6 7">
    <name type="scientific">Polaribacter irgensii 23-P</name>
    <dbReference type="NCBI Taxonomy" id="313594"/>
    <lineage>
        <taxon>Bacteria</taxon>
        <taxon>Pseudomonadati</taxon>
        <taxon>Bacteroidota</taxon>
        <taxon>Flavobacteriia</taxon>
        <taxon>Flavobacteriales</taxon>
        <taxon>Flavobacteriaceae</taxon>
    </lineage>
</organism>
<dbReference type="InterPro" id="IPR058245">
    <property type="entry name" value="NreC/VraR/RcsB-like_REC"/>
</dbReference>
<dbReference type="HOGENOM" id="CLU_000445_90_1_10"/>
<feature type="modified residue" description="4-aspartylphosphate" evidence="3">
    <location>
        <position position="58"/>
    </location>
</feature>
<evidence type="ECO:0000259" key="5">
    <source>
        <dbReference type="PROSITE" id="PS50110"/>
    </source>
</evidence>
<dbReference type="SUPFAM" id="SSF52172">
    <property type="entry name" value="CheY-like"/>
    <property type="match status" value="1"/>
</dbReference>
<proteinExistence type="predicted"/>
<comment type="caution">
    <text evidence="6">The sequence shown here is derived from an EMBL/GenBank/DDBJ whole genome shotgun (WGS) entry which is preliminary data.</text>
</comment>
<feature type="domain" description="Response regulatory" evidence="5">
    <location>
        <begin position="5"/>
        <end position="123"/>
    </location>
</feature>
<dbReference type="GO" id="GO:0003677">
    <property type="term" value="F:DNA binding"/>
    <property type="evidence" value="ECO:0007669"/>
    <property type="project" value="UniProtKB-KW"/>
</dbReference>
<dbReference type="AlphaFoldDB" id="A4BXI7"/>
<keyword evidence="7" id="KW-1185">Reference proteome</keyword>